<dbReference type="AlphaFoldDB" id="A0A0K0FPB4"/>
<evidence type="ECO:0000313" key="1">
    <source>
        <dbReference type="Proteomes" id="UP000035680"/>
    </source>
</evidence>
<accession>A0A0K0FPB4</accession>
<proteinExistence type="predicted"/>
<organism evidence="1 2">
    <name type="scientific">Strongyloides venezuelensis</name>
    <name type="common">Threadworm</name>
    <dbReference type="NCBI Taxonomy" id="75913"/>
    <lineage>
        <taxon>Eukaryota</taxon>
        <taxon>Metazoa</taxon>
        <taxon>Ecdysozoa</taxon>
        <taxon>Nematoda</taxon>
        <taxon>Chromadorea</taxon>
        <taxon>Rhabditida</taxon>
        <taxon>Tylenchina</taxon>
        <taxon>Panagrolaimomorpha</taxon>
        <taxon>Strongyloidoidea</taxon>
        <taxon>Strongyloididae</taxon>
        <taxon>Strongyloides</taxon>
    </lineage>
</organism>
<name>A0A0K0FPB4_STRVS</name>
<sequence length="199" mass="22862">MNLSFIPSNNMDMEDSRRYSLKNTNGYQQSSTINDINSLKSDFDVENMFQDDENFCGDLSTIDEIFDNDKENFVRKSDGRRETMVLGTILEDVSMIELENCLPKSDDEPSRAERDLEMSFLNNEVQVCKAVLQDEELLSKKLLQICEENSDIFGVDDINGIRDGNLTSLTSLIGAFREMKQILEIIKEHKILKKRIAEL</sequence>
<keyword evidence="1" id="KW-1185">Reference proteome</keyword>
<evidence type="ECO:0000313" key="2">
    <source>
        <dbReference type="WBParaSite" id="SVE_1096900.1"/>
    </source>
</evidence>
<dbReference type="Proteomes" id="UP000035680">
    <property type="component" value="Unassembled WGS sequence"/>
</dbReference>
<dbReference type="WBParaSite" id="SVE_1096900.1">
    <property type="protein sequence ID" value="SVE_1096900.1"/>
    <property type="gene ID" value="SVE_1096900"/>
</dbReference>
<reference evidence="2" key="2">
    <citation type="submission" date="2015-08" db="UniProtKB">
        <authorList>
            <consortium name="WormBaseParasite"/>
        </authorList>
    </citation>
    <scope>IDENTIFICATION</scope>
</reference>
<protein>
    <submittedName>
        <fullName evidence="2">Uncharacterized protein</fullName>
    </submittedName>
</protein>
<reference evidence="1" key="1">
    <citation type="submission" date="2014-07" db="EMBL/GenBank/DDBJ databases">
        <authorList>
            <person name="Martin A.A"/>
            <person name="De Silva N."/>
        </authorList>
    </citation>
    <scope>NUCLEOTIDE SEQUENCE</scope>
</reference>